<keyword evidence="1" id="KW-0732">Signal</keyword>
<dbReference type="Pfam" id="PF12385">
    <property type="entry name" value="Peptidase_C70"/>
    <property type="match status" value="1"/>
</dbReference>
<name>A0ABN2SS05_9PSEU</name>
<evidence type="ECO:0000313" key="2">
    <source>
        <dbReference type="EMBL" id="GAA1991541.1"/>
    </source>
</evidence>
<gene>
    <name evidence="2" type="ORF">GCM10009754_82720</name>
</gene>
<sequence>MDRTSTRRSVRISLMASAAAVACLALSPSATAATGDEHGLPNGLIQTQTHTQVREIAPIRAAASTASARVSGQLNYSQQVQQQNQWCWAADGSSIEQSLGGSANQTQFCAAGKGGSGGYCPNQAAQIYEIVRGFQGTGFRAQDANGPISFASVKSQIDSGIPNLTGIYWTQGGGHAEVIYGYDSSNQSIMIGDPWPTYQRYQTWSYSQYAGNNGQFRWNDTIVNIAKG</sequence>
<dbReference type="InterPro" id="IPR022118">
    <property type="entry name" value="Peptidase_C70_AvrRpt2"/>
</dbReference>
<dbReference type="Proteomes" id="UP001501116">
    <property type="component" value="Unassembled WGS sequence"/>
</dbReference>
<evidence type="ECO:0000256" key="1">
    <source>
        <dbReference type="SAM" id="SignalP"/>
    </source>
</evidence>
<keyword evidence="3" id="KW-1185">Reference proteome</keyword>
<feature type="chain" id="PRO_5045352754" description="Papain like cysteine protease AvrRpt2" evidence="1">
    <location>
        <begin position="33"/>
        <end position="228"/>
    </location>
</feature>
<proteinExistence type="predicted"/>
<dbReference type="Gene3D" id="3.90.70.10">
    <property type="entry name" value="Cysteine proteinases"/>
    <property type="match status" value="1"/>
</dbReference>
<evidence type="ECO:0000313" key="3">
    <source>
        <dbReference type="Proteomes" id="UP001501116"/>
    </source>
</evidence>
<dbReference type="PROSITE" id="PS51257">
    <property type="entry name" value="PROKAR_LIPOPROTEIN"/>
    <property type="match status" value="1"/>
</dbReference>
<feature type="signal peptide" evidence="1">
    <location>
        <begin position="1"/>
        <end position="32"/>
    </location>
</feature>
<organism evidence="2 3">
    <name type="scientific">Amycolatopsis minnesotensis</name>
    <dbReference type="NCBI Taxonomy" id="337894"/>
    <lineage>
        <taxon>Bacteria</taxon>
        <taxon>Bacillati</taxon>
        <taxon>Actinomycetota</taxon>
        <taxon>Actinomycetes</taxon>
        <taxon>Pseudonocardiales</taxon>
        <taxon>Pseudonocardiaceae</taxon>
        <taxon>Amycolatopsis</taxon>
    </lineage>
</organism>
<protein>
    <recommendedName>
        <fullName evidence="4">Papain like cysteine protease AvrRpt2</fullName>
    </recommendedName>
</protein>
<accession>A0ABN2SS05</accession>
<evidence type="ECO:0008006" key="4">
    <source>
        <dbReference type="Google" id="ProtNLM"/>
    </source>
</evidence>
<dbReference type="EMBL" id="BAAANN010000060">
    <property type="protein sequence ID" value="GAA1991541.1"/>
    <property type="molecule type" value="Genomic_DNA"/>
</dbReference>
<reference evidence="2 3" key="1">
    <citation type="journal article" date="2019" name="Int. J. Syst. Evol. Microbiol.">
        <title>The Global Catalogue of Microorganisms (GCM) 10K type strain sequencing project: providing services to taxonomists for standard genome sequencing and annotation.</title>
        <authorList>
            <consortium name="The Broad Institute Genomics Platform"/>
            <consortium name="The Broad Institute Genome Sequencing Center for Infectious Disease"/>
            <person name="Wu L."/>
            <person name="Ma J."/>
        </authorList>
    </citation>
    <scope>NUCLEOTIDE SEQUENCE [LARGE SCALE GENOMIC DNA]</scope>
    <source>
        <strain evidence="2 3">JCM 14545</strain>
    </source>
</reference>
<comment type="caution">
    <text evidence="2">The sequence shown here is derived from an EMBL/GenBank/DDBJ whole genome shotgun (WGS) entry which is preliminary data.</text>
</comment>